<keyword evidence="1" id="KW-1133">Transmembrane helix</keyword>
<feature type="transmembrane region" description="Helical" evidence="1">
    <location>
        <begin position="499"/>
        <end position="518"/>
    </location>
</feature>
<dbReference type="EMBL" id="ASPP01013878">
    <property type="protein sequence ID" value="ETO19249.1"/>
    <property type="molecule type" value="Genomic_DNA"/>
</dbReference>
<feature type="non-terminal residue" evidence="3">
    <location>
        <position position="576"/>
    </location>
</feature>
<dbReference type="SUPFAM" id="SSF56436">
    <property type="entry name" value="C-type lectin-like"/>
    <property type="match status" value="2"/>
</dbReference>
<dbReference type="Gene3D" id="3.10.100.10">
    <property type="entry name" value="Mannose-Binding Protein A, subunit A"/>
    <property type="match status" value="1"/>
</dbReference>
<dbReference type="InterPro" id="IPR016187">
    <property type="entry name" value="CTDL_fold"/>
</dbReference>
<dbReference type="NCBIfam" id="NF040941">
    <property type="entry name" value="GGGWT_bact"/>
    <property type="match status" value="1"/>
</dbReference>
<accession>X6N0I0</accession>
<feature type="domain" description="C-type lectin" evidence="2">
    <location>
        <begin position="124"/>
        <end position="242"/>
    </location>
</feature>
<keyword evidence="1" id="KW-0812">Transmembrane</keyword>
<evidence type="ECO:0000313" key="3">
    <source>
        <dbReference type="EMBL" id="ETO19249.1"/>
    </source>
</evidence>
<proteinExistence type="predicted"/>
<dbReference type="CDD" id="cd00037">
    <property type="entry name" value="CLECT"/>
    <property type="match status" value="1"/>
</dbReference>
<feature type="non-terminal residue" evidence="3">
    <location>
        <position position="1"/>
    </location>
</feature>
<sequence>GINLNTVSSSAFTSSIVSSPSKLRKKQTNEQNYDTNSKKKDRCVEACWTSDTCKSFQIMNSFSGFNCTVMSVDRRSDEVEFGVPSALSVTYYERKHATDQVYIELVESTTMPITTTATATTMVYVVVKYQLTWKEAEKYCREIGRHLVSVHDDIMTEELLSLWNQSGLSANAFWIGLHQETDEQWQWTDNSTLNYTYWWPGEPNNYGNAEDCVELRFQSNGTLEGTMVYGWNDLDCDSTLRYAICGVPTIRQCSDMDASVPSGVYGVNPGQGVMDVYCNMDTDGGGWTLVGKEILSAGTLPLLRDLSQVTNDSNALLRDNSSGIIGKYFQGMYDEVMIQWEDNNNNNNDYYIAFEFQNNEWDLFDGQYAISKNITHVRTNNPIIATLMENSQSTFATFCRAVNDTYKPGGISWAFLPNLPFNRLSVQSNSENEGCGCVQNATAGGGLFYGGYSLDQCTDACQHYCDEGKFTGPMLPGQNKLGQQNTSVRIFVRQAPQGIWSLVFIFFYLLSCIFTFTYKYTYGEGGHDLWNNAVIQTTVYNWVFVKSSRNWRDAETYCENLGRTLLSIHSATQQQQ</sequence>
<dbReference type="InterPro" id="IPR036056">
    <property type="entry name" value="Fibrinogen-like_C"/>
</dbReference>
<dbReference type="SMART" id="SM00034">
    <property type="entry name" value="CLECT"/>
    <property type="match status" value="1"/>
</dbReference>
<name>X6N0I0_RETFI</name>
<evidence type="ECO:0000256" key="1">
    <source>
        <dbReference type="SAM" id="Phobius"/>
    </source>
</evidence>
<dbReference type="SUPFAM" id="SSF56496">
    <property type="entry name" value="Fibrinogen C-terminal domain-like"/>
    <property type="match status" value="1"/>
</dbReference>
<organism evidence="3 4">
    <name type="scientific">Reticulomyxa filosa</name>
    <dbReference type="NCBI Taxonomy" id="46433"/>
    <lineage>
        <taxon>Eukaryota</taxon>
        <taxon>Sar</taxon>
        <taxon>Rhizaria</taxon>
        <taxon>Retaria</taxon>
        <taxon>Foraminifera</taxon>
        <taxon>Monothalamids</taxon>
        <taxon>Reticulomyxidae</taxon>
        <taxon>Reticulomyxa</taxon>
    </lineage>
</organism>
<evidence type="ECO:0000313" key="4">
    <source>
        <dbReference type="Proteomes" id="UP000023152"/>
    </source>
</evidence>
<dbReference type="InterPro" id="IPR001304">
    <property type="entry name" value="C-type_lectin-like"/>
</dbReference>
<reference evidence="3 4" key="1">
    <citation type="journal article" date="2013" name="Curr. Biol.">
        <title>The Genome of the Foraminiferan Reticulomyxa filosa.</title>
        <authorList>
            <person name="Glockner G."/>
            <person name="Hulsmann N."/>
            <person name="Schleicher M."/>
            <person name="Noegel A.A."/>
            <person name="Eichinger L."/>
            <person name="Gallinger C."/>
            <person name="Pawlowski J."/>
            <person name="Sierra R."/>
            <person name="Euteneuer U."/>
            <person name="Pillet L."/>
            <person name="Moustafa A."/>
            <person name="Platzer M."/>
            <person name="Groth M."/>
            <person name="Szafranski K."/>
            <person name="Schliwa M."/>
        </authorList>
    </citation>
    <scope>NUCLEOTIDE SEQUENCE [LARGE SCALE GENOMIC DNA]</scope>
</reference>
<dbReference type="OrthoDB" id="7357196at2759"/>
<dbReference type="AlphaFoldDB" id="X6N0I0"/>
<dbReference type="InterPro" id="IPR014716">
    <property type="entry name" value="Fibrinogen_a/b/g_C_1"/>
</dbReference>
<dbReference type="PANTHER" id="PTHR22803">
    <property type="entry name" value="MANNOSE, PHOSPHOLIPASE, LECTIN RECEPTOR RELATED"/>
    <property type="match status" value="1"/>
</dbReference>
<evidence type="ECO:0000259" key="2">
    <source>
        <dbReference type="PROSITE" id="PS50041"/>
    </source>
</evidence>
<dbReference type="InterPro" id="IPR016186">
    <property type="entry name" value="C-type_lectin-like/link_sf"/>
</dbReference>
<dbReference type="Proteomes" id="UP000023152">
    <property type="component" value="Unassembled WGS sequence"/>
</dbReference>
<dbReference type="Gene3D" id="3.90.215.10">
    <property type="entry name" value="Gamma Fibrinogen, chain A, domain 1"/>
    <property type="match status" value="1"/>
</dbReference>
<keyword evidence="1" id="KW-0472">Membrane</keyword>
<protein>
    <recommendedName>
        <fullName evidence="2">C-type lectin domain-containing protein</fullName>
    </recommendedName>
</protein>
<comment type="caution">
    <text evidence="3">The sequence shown here is derived from an EMBL/GenBank/DDBJ whole genome shotgun (WGS) entry which is preliminary data.</text>
</comment>
<dbReference type="Pfam" id="PF00059">
    <property type="entry name" value="Lectin_C"/>
    <property type="match status" value="1"/>
</dbReference>
<keyword evidence="4" id="KW-1185">Reference proteome</keyword>
<dbReference type="PROSITE" id="PS50041">
    <property type="entry name" value="C_TYPE_LECTIN_2"/>
    <property type="match status" value="1"/>
</dbReference>
<dbReference type="InterPro" id="IPR050111">
    <property type="entry name" value="C-type_lectin/snaclec_domain"/>
</dbReference>
<gene>
    <name evidence="3" type="ORF">RFI_17981</name>
</gene>